<keyword evidence="4" id="KW-1003">Cell membrane</keyword>
<feature type="binding site" evidence="5">
    <location>
        <position position="85"/>
    </location>
    <ligand>
        <name>Mg(2+)</name>
        <dbReference type="ChEBI" id="CHEBI:18420"/>
        <label>1</label>
        <note>catalytic</note>
    </ligand>
</feature>
<dbReference type="NCBIfam" id="TIGR01331">
    <property type="entry name" value="bisphos_cysQ"/>
    <property type="match status" value="1"/>
</dbReference>
<name>A0A6N9NFY2_9FLAO</name>
<dbReference type="PANTHER" id="PTHR43028:SF5">
    <property type="entry name" value="3'(2'),5'-BISPHOSPHATE NUCLEOTIDASE 1"/>
    <property type="match status" value="1"/>
</dbReference>
<dbReference type="EMBL" id="WWNE01000003">
    <property type="protein sequence ID" value="NBG64783.1"/>
    <property type="molecule type" value="Genomic_DNA"/>
</dbReference>
<feature type="binding site" evidence="4">
    <location>
        <position position="227"/>
    </location>
    <ligand>
        <name>Mg(2+)</name>
        <dbReference type="ChEBI" id="CHEBI:18420"/>
        <label>2</label>
    </ligand>
</feature>
<dbReference type="CDD" id="cd01638">
    <property type="entry name" value="CysQ"/>
    <property type="match status" value="1"/>
</dbReference>
<evidence type="ECO:0000313" key="6">
    <source>
        <dbReference type="EMBL" id="NBG64783.1"/>
    </source>
</evidence>
<sequence>MELKELLFVAIKSAYNGGQEIMEIYDSEFAVELKDDNSPLTEADKRAHLAIMDGLMNTKIPVLSEEGKSIPFEERSAWANMWIVDPLDGTKEFVKRNGEFTVNIALVNEGNPIIGVIYVPVTKVMYFGMKGLGSYKVENYSELDGAPTIDILLEAGIELPMDQDERPFTIVGSRSHMSPETEAFINDAKEEYGEIELISKGSSLKLCMVAEGVADAYPRFAPTMEWDTAAGQGIVNAMGGQVIDQSTHKSMVYNRENLLNNWFLVTK</sequence>
<keyword evidence="4 6" id="KW-0378">Hydrolase</keyword>
<dbReference type="GO" id="GO:0050427">
    <property type="term" value="P:3'-phosphoadenosine 5'-phosphosulfate metabolic process"/>
    <property type="evidence" value="ECO:0007669"/>
    <property type="project" value="TreeGrafter"/>
</dbReference>
<comment type="function">
    <text evidence="4">Converts adenosine-3',5'-bisphosphate (PAP) to AMP.</text>
</comment>
<dbReference type="InterPro" id="IPR050725">
    <property type="entry name" value="CysQ/Inositol_MonoPase"/>
</dbReference>
<feature type="binding site" evidence="4">
    <location>
        <position position="85"/>
    </location>
    <ligand>
        <name>Mg(2+)</name>
        <dbReference type="ChEBI" id="CHEBI:18420"/>
        <label>1</label>
    </ligand>
</feature>
<dbReference type="Gene3D" id="3.40.190.80">
    <property type="match status" value="1"/>
</dbReference>
<feature type="binding site" evidence="4">
    <location>
        <position position="65"/>
    </location>
    <ligand>
        <name>substrate</name>
    </ligand>
</feature>
<dbReference type="Pfam" id="PF00459">
    <property type="entry name" value="Inositol_P"/>
    <property type="match status" value="1"/>
</dbReference>
<feature type="binding site" evidence="4">
    <location>
        <begin position="87"/>
        <end position="90"/>
    </location>
    <ligand>
        <name>substrate</name>
    </ligand>
</feature>
<dbReference type="SUPFAM" id="SSF56655">
    <property type="entry name" value="Carbohydrate phosphatase"/>
    <property type="match status" value="1"/>
</dbReference>
<comment type="subcellular location">
    <subcellularLocation>
        <location evidence="4">Cell membrane</location>
        <topology evidence="4">Peripheral membrane protein</topology>
        <orientation evidence="4">Cytoplasmic side</orientation>
    </subcellularLocation>
</comment>
<organism evidence="6 7">
    <name type="scientific">Acidiluteibacter ferrifornacis</name>
    <dbReference type="NCBI Taxonomy" id="2692424"/>
    <lineage>
        <taxon>Bacteria</taxon>
        <taxon>Pseudomonadati</taxon>
        <taxon>Bacteroidota</taxon>
        <taxon>Flavobacteriia</taxon>
        <taxon>Flavobacteriales</taxon>
        <taxon>Cryomorphaceae</taxon>
        <taxon>Acidiluteibacter</taxon>
    </lineage>
</organism>
<dbReference type="PANTHER" id="PTHR43028">
    <property type="entry name" value="3'(2'),5'-BISPHOSPHATE NUCLEOTIDASE 1"/>
    <property type="match status" value="1"/>
</dbReference>
<dbReference type="HAMAP" id="MF_02095">
    <property type="entry name" value="CysQ"/>
    <property type="match status" value="1"/>
</dbReference>
<dbReference type="AlphaFoldDB" id="A0A6N9NFY2"/>
<evidence type="ECO:0000256" key="1">
    <source>
        <dbReference type="ARBA" id="ARBA00001625"/>
    </source>
</evidence>
<feature type="binding site" evidence="4">
    <location>
        <position position="227"/>
    </location>
    <ligand>
        <name>substrate</name>
    </ligand>
</feature>
<keyword evidence="2 4" id="KW-0479">Metal-binding</keyword>
<protein>
    <recommendedName>
        <fullName evidence="4">3'(2'),5'-bisphosphate nucleotidase CysQ</fullName>
        <ecNumber evidence="4">3.1.3.7</ecNumber>
    </recommendedName>
    <alternativeName>
        <fullName evidence="4">3'(2'),5-bisphosphonucleoside 3'(2')-phosphohydrolase</fullName>
    </alternativeName>
    <alternativeName>
        <fullName evidence="4">3'-phosphoadenosine 5'-phosphate phosphatase</fullName>
        <shortName evidence="4">PAP phosphatase</shortName>
    </alternativeName>
</protein>
<proteinExistence type="inferred from homology"/>
<keyword evidence="3 4" id="KW-0460">Magnesium</keyword>
<comment type="caution">
    <text evidence="6">The sequence shown here is derived from an EMBL/GenBank/DDBJ whole genome shotgun (WGS) entry which is preliminary data.</text>
</comment>
<dbReference type="GO" id="GO:0008441">
    <property type="term" value="F:3'(2'),5'-bisphosphate nucleotidase activity"/>
    <property type="evidence" value="ECO:0007669"/>
    <property type="project" value="UniProtKB-UniRule"/>
</dbReference>
<dbReference type="InterPro" id="IPR020583">
    <property type="entry name" value="Inositol_monoP_metal-BS"/>
</dbReference>
<dbReference type="GO" id="GO:0005886">
    <property type="term" value="C:plasma membrane"/>
    <property type="evidence" value="ECO:0007669"/>
    <property type="project" value="UniProtKB-SubCell"/>
</dbReference>
<dbReference type="Proteomes" id="UP000470771">
    <property type="component" value="Unassembled WGS sequence"/>
</dbReference>
<dbReference type="Gene3D" id="3.30.540.10">
    <property type="entry name" value="Fructose-1,6-Bisphosphatase, subunit A, domain 1"/>
    <property type="match status" value="1"/>
</dbReference>
<dbReference type="PROSITE" id="PS00629">
    <property type="entry name" value="IMP_1"/>
    <property type="match status" value="1"/>
</dbReference>
<comment type="catalytic activity">
    <reaction evidence="1 4">
        <text>adenosine 3',5'-bisphosphate + H2O = AMP + phosphate</text>
        <dbReference type="Rhea" id="RHEA:10040"/>
        <dbReference type="ChEBI" id="CHEBI:15377"/>
        <dbReference type="ChEBI" id="CHEBI:43474"/>
        <dbReference type="ChEBI" id="CHEBI:58343"/>
        <dbReference type="ChEBI" id="CHEBI:456215"/>
        <dbReference type="EC" id="3.1.3.7"/>
    </reaction>
</comment>
<accession>A0A6N9NFY2</accession>
<feature type="binding site" evidence="4">
    <location>
        <position position="85"/>
    </location>
    <ligand>
        <name>Mg(2+)</name>
        <dbReference type="ChEBI" id="CHEBI:18420"/>
        <label>2</label>
    </ligand>
</feature>
<dbReference type="GO" id="GO:0000103">
    <property type="term" value="P:sulfate assimilation"/>
    <property type="evidence" value="ECO:0007669"/>
    <property type="project" value="TreeGrafter"/>
</dbReference>
<feature type="binding site" evidence="5">
    <location>
        <position position="88"/>
    </location>
    <ligand>
        <name>Mg(2+)</name>
        <dbReference type="ChEBI" id="CHEBI:18420"/>
        <label>1</label>
        <note>catalytic</note>
    </ligand>
</feature>
<feature type="binding site" evidence="5">
    <location>
        <position position="65"/>
    </location>
    <ligand>
        <name>Mg(2+)</name>
        <dbReference type="ChEBI" id="CHEBI:18420"/>
        <label>1</label>
        <note>catalytic</note>
    </ligand>
</feature>
<evidence type="ECO:0000256" key="3">
    <source>
        <dbReference type="ARBA" id="ARBA00022842"/>
    </source>
</evidence>
<keyword evidence="7" id="KW-1185">Reference proteome</keyword>
<evidence type="ECO:0000256" key="5">
    <source>
        <dbReference type="PIRSR" id="PIRSR600760-2"/>
    </source>
</evidence>
<comment type="cofactor">
    <cofactor evidence="4 5">
        <name>Mg(2+)</name>
        <dbReference type="ChEBI" id="CHEBI:18420"/>
    </cofactor>
</comment>
<evidence type="ECO:0000256" key="2">
    <source>
        <dbReference type="ARBA" id="ARBA00022723"/>
    </source>
</evidence>
<feature type="binding site" evidence="5">
    <location>
        <position position="87"/>
    </location>
    <ligand>
        <name>Mg(2+)</name>
        <dbReference type="ChEBI" id="CHEBI:18420"/>
        <label>1</label>
        <note>catalytic</note>
    </ligand>
</feature>
<reference evidence="6 7" key="1">
    <citation type="submission" date="2019-12" db="EMBL/GenBank/DDBJ databases">
        <authorList>
            <person name="Zhao J."/>
        </authorList>
    </citation>
    <scope>NUCLEOTIDE SEQUENCE [LARGE SCALE GENOMIC DNA]</scope>
    <source>
        <strain evidence="6 7">S-15</strain>
    </source>
</reference>
<feature type="binding site" evidence="5">
    <location>
        <position position="227"/>
    </location>
    <ligand>
        <name>Mg(2+)</name>
        <dbReference type="ChEBI" id="CHEBI:18420"/>
        <label>1</label>
        <note>catalytic</note>
    </ligand>
</feature>
<dbReference type="InterPro" id="IPR000760">
    <property type="entry name" value="Inositol_monophosphatase-like"/>
</dbReference>
<dbReference type="EC" id="3.1.3.7" evidence="4"/>
<feature type="binding site" evidence="4">
    <location>
        <position position="88"/>
    </location>
    <ligand>
        <name>Mg(2+)</name>
        <dbReference type="ChEBI" id="CHEBI:18420"/>
        <label>2</label>
    </ligand>
</feature>
<keyword evidence="4" id="KW-0472">Membrane</keyword>
<dbReference type="InterPro" id="IPR006240">
    <property type="entry name" value="CysQ"/>
</dbReference>
<feature type="binding site" evidence="4">
    <location>
        <position position="87"/>
    </location>
    <ligand>
        <name>Mg(2+)</name>
        <dbReference type="ChEBI" id="CHEBI:18420"/>
        <label>1</label>
    </ligand>
</feature>
<evidence type="ECO:0000313" key="7">
    <source>
        <dbReference type="Proteomes" id="UP000470771"/>
    </source>
</evidence>
<evidence type="ECO:0000256" key="4">
    <source>
        <dbReference type="HAMAP-Rule" id="MF_02095"/>
    </source>
</evidence>
<dbReference type="GO" id="GO:0000287">
    <property type="term" value="F:magnesium ion binding"/>
    <property type="evidence" value="ECO:0007669"/>
    <property type="project" value="UniProtKB-UniRule"/>
</dbReference>
<comment type="similarity">
    <text evidence="4">Belongs to the inositol monophosphatase superfamily. CysQ family.</text>
</comment>
<gene>
    <name evidence="4 6" type="primary">cysQ</name>
    <name evidence="6" type="ORF">GQN54_01550</name>
</gene>
<feature type="binding site" evidence="4">
    <location>
        <position position="65"/>
    </location>
    <ligand>
        <name>Mg(2+)</name>
        <dbReference type="ChEBI" id="CHEBI:18420"/>
        <label>1</label>
    </ligand>
</feature>